<dbReference type="Proteomes" id="UP001341840">
    <property type="component" value="Unassembled WGS sequence"/>
</dbReference>
<sequence>MAMTQQQFEEAATEATKVMYQLDHIGHVSQNVTVEDVAYQLDLPLDGETVSGCLSEFPKYMPSIGKPAWEWFEELFGQHPPESVIDKMTVTFSWFTETFAELPAVASDEMVLRHARAYIVMLLSTQIFGDKTAAREHLRWLPFLARWERYLSTSDERDPRLFIWEPYLSEDVAVISHPEIFDQCQRDPWMVVVTFGKFVGRLTYSKEVEGKA</sequence>
<evidence type="ECO:0000313" key="2">
    <source>
        <dbReference type="Proteomes" id="UP001341840"/>
    </source>
</evidence>
<keyword evidence="2" id="KW-1185">Reference proteome</keyword>
<dbReference type="EMBL" id="JASCZI010091155">
    <property type="protein sequence ID" value="MED6149226.1"/>
    <property type="molecule type" value="Genomic_DNA"/>
</dbReference>
<proteinExistence type="predicted"/>
<evidence type="ECO:0008006" key="3">
    <source>
        <dbReference type="Google" id="ProtNLM"/>
    </source>
</evidence>
<comment type="caution">
    <text evidence="1">The sequence shown here is derived from an EMBL/GenBank/DDBJ whole genome shotgun (WGS) entry which is preliminary data.</text>
</comment>
<protein>
    <recommendedName>
        <fullName evidence="3">Aminotransferase-like plant mobile domain-containing protein</fullName>
    </recommendedName>
</protein>
<dbReference type="PANTHER" id="PTHR46033:SF1">
    <property type="entry name" value="PROTEIN MAIN-LIKE 2"/>
    <property type="match status" value="1"/>
</dbReference>
<dbReference type="PANTHER" id="PTHR46033">
    <property type="entry name" value="PROTEIN MAIN-LIKE 2"/>
    <property type="match status" value="1"/>
</dbReference>
<name>A0ABU6TKD1_9FABA</name>
<accession>A0ABU6TKD1</accession>
<evidence type="ECO:0000313" key="1">
    <source>
        <dbReference type="EMBL" id="MED6149226.1"/>
    </source>
</evidence>
<dbReference type="InterPro" id="IPR044824">
    <property type="entry name" value="MAIN-like"/>
</dbReference>
<gene>
    <name evidence="1" type="ORF">PIB30_060426</name>
</gene>
<organism evidence="1 2">
    <name type="scientific">Stylosanthes scabra</name>
    <dbReference type="NCBI Taxonomy" id="79078"/>
    <lineage>
        <taxon>Eukaryota</taxon>
        <taxon>Viridiplantae</taxon>
        <taxon>Streptophyta</taxon>
        <taxon>Embryophyta</taxon>
        <taxon>Tracheophyta</taxon>
        <taxon>Spermatophyta</taxon>
        <taxon>Magnoliopsida</taxon>
        <taxon>eudicotyledons</taxon>
        <taxon>Gunneridae</taxon>
        <taxon>Pentapetalae</taxon>
        <taxon>rosids</taxon>
        <taxon>fabids</taxon>
        <taxon>Fabales</taxon>
        <taxon>Fabaceae</taxon>
        <taxon>Papilionoideae</taxon>
        <taxon>50 kb inversion clade</taxon>
        <taxon>dalbergioids sensu lato</taxon>
        <taxon>Dalbergieae</taxon>
        <taxon>Pterocarpus clade</taxon>
        <taxon>Stylosanthes</taxon>
    </lineage>
</organism>
<reference evidence="1 2" key="1">
    <citation type="journal article" date="2023" name="Plants (Basel)">
        <title>Bridging the Gap: Combining Genomics and Transcriptomics Approaches to Understand Stylosanthes scabra, an Orphan Legume from the Brazilian Caatinga.</title>
        <authorList>
            <person name="Ferreira-Neto J.R.C."/>
            <person name="da Silva M.D."/>
            <person name="Binneck E."/>
            <person name="de Melo N.F."/>
            <person name="da Silva R.H."/>
            <person name="de Melo A.L.T.M."/>
            <person name="Pandolfi V."/>
            <person name="Bustamante F.O."/>
            <person name="Brasileiro-Vidal A.C."/>
            <person name="Benko-Iseppon A.M."/>
        </authorList>
    </citation>
    <scope>NUCLEOTIDE SEQUENCE [LARGE SCALE GENOMIC DNA]</scope>
    <source>
        <tissue evidence="1">Leaves</tissue>
    </source>
</reference>